<evidence type="ECO:0000256" key="2">
    <source>
        <dbReference type="PIRSR" id="PIRSR006232-1"/>
    </source>
</evidence>
<organism evidence="7 8">
    <name type="scientific">Candidatus Accumulibacter aalborgensis</name>
    <dbReference type="NCBI Taxonomy" id="1860102"/>
    <lineage>
        <taxon>Bacteria</taxon>
        <taxon>Pseudomonadati</taxon>
        <taxon>Pseudomonadota</taxon>
        <taxon>Betaproteobacteria</taxon>
        <taxon>Candidatus Accumulibacter</taxon>
    </lineage>
</organism>
<keyword evidence="7" id="KW-0223">Dioxygenase</keyword>
<evidence type="ECO:0000259" key="5">
    <source>
        <dbReference type="Pfam" id="PF02678"/>
    </source>
</evidence>
<keyword evidence="8" id="KW-1185">Reference proteome</keyword>
<evidence type="ECO:0000313" key="7">
    <source>
        <dbReference type="EMBL" id="SBT08890.1"/>
    </source>
</evidence>
<dbReference type="EC" id="1.13.11.24" evidence="7"/>
<dbReference type="GO" id="GO:0008127">
    <property type="term" value="F:quercetin 2,3-dioxygenase activity"/>
    <property type="evidence" value="ECO:0007669"/>
    <property type="project" value="UniProtKB-EC"/>
</dbReference>
<keyword evidence="2" id="KW-0408">Iron</keyword>
<dbReference type="GO" id="GO:0046872">
    <property type="term" value="F:metal ion binding"/>
    <property type="evidence" value="ECO:0007669"/>
    <property type="project" value="UniProtKB-KW"/>
</dbReference>
<feature type="domain" description="Pirin N-terminal" evidence="5">
    <location>
        <begin position="20"/>
        <end position="119"/>
    </location>
</feature>
<feature type="binding site" evidence="2">
    <location>
        <position position="103"/>
    </location>
    <ligand>
        <name>Fe cation</name>
        <dbReference type="ChEBI" id="CHEBI:24875"/>
    </ligand>
</feature>
<comment type="cofactor">
    <cofactor evidence="2">
        <name>Fe cation</name>
        <dbReference type="ChEBI" id="CHEBI:24875"/>
    </cofactor>
    <text evidence="2">Binds 1 Fe cation per subunit.</text>
</comment>
<feature type="binding site" evidence="2">
    <location>
        <position position="101"/>
    </location>
    <ligand>
        <name>Fe cation</name>
        <dbReference type="ChEBI" id="CHEBI:24875"/>
    </ligand>
</feature>
<dbReference type="EMBL" id="FLQX01000144">
    <property type="protein sequence ID" value="SBT08890.1"/>
    <property type="molecule type" value="Genomic_DNA"/>
</dbReference>
<feature type="binding site" evidence="2">
    <location>
        <position position="57"/>
    </location>
    <ligand>
        <name>Fe cation</name>
        <dbReference type="ChEBI" id="CHEBI:24875"/>
    </ligand>
</feature>
<keyword evidence="7" id="KW-0560">Oxidoreductase</keyword>
<dbReference type="CDD" id="cd02247">
    <property type="entry name" value="cupin_pirin_C"/>
    <property type="match status" value="1"/>
</dbReference>
<dbReference type="CDD" id="cd02909">
    <property type="entry name" value="cupin_pirin_N"/>
    <property type="match status" value="1"/>
</dbReference>
<protein>
    <submittedName>
        <fullName evidence="7">Putative Quercetin 2,3-dioxygenase</fullName>
        <ecNumber evidence="7">1.13.11.24</ecNumber>
    </submittedName>
</protein>
<evidence type="ECO:0000256" key="4">
    <source>
        <dbReference type="SAM" id="MobiDB-lite"/>
    </source>
</evidence>
<evidence type="ECO:0000259" key="6">
    <source>
        <dbReference type="Pfam" id="PF05726"/>
    </source>
</evidence>
<feature type="region of interest" description="Disordered" evidence="4">
    <location>
        <begin position="266"/>
        <end position="292"/>
    </location>
</feature>
<dbReference type="STRING" id="1860102.ACCAA_650015"/>
<dbReference type="Pfam" id="PF05726">
    <property type="entry name" value="Pirin_C"/>
    <property type="match status" value="1"/>
</dbReference>
<evidence type="ECO:0000256" key="1">
    <source>
        <dbReference type="ARBA" id="ARBA00008416"/>
    </source>
</evidence>
<dbReference type="PANTHER" id="PTHR13903:SF8">
    <property type="entry name" value="PIRIN"/>
    <property type="match status" value="1"/>
</dbReference>
<dbReference type="AlphaFoldDB" id="A0A1A8XV22"/>
<dbReference type="Gene3D" id="2.60.120.10">
    <property type="entry name" value="Jelly Rolls"/>
    <property type="match status" value="1"/>
</dbReference>
<dbReference type="SUPFAM" id="SSF51182">
    <property type="entry name" value="RmlC-like cupins"/>
    <property type="match status" value="1"/>
</dbReference>
<dbReference type="InterPro" id="IPR012093">
    <property type="entry name" value="Pirin"/>
</dbReference>
<dbReference type="Proteomes" id="UP000199169">
    <property type="component" value="Unassembled WGS sequence"/>
</dbReference>
<dbReference type="RefSeq" id="WP_186408508.1">
    <property type="nucleotide sequence ID" value="NZ_FLQX01000144.1"/>
</dbReference>
<dbReference type="PANTHER" id="PTHR13903">
    <property type="entry name" value="PIRIN-RELATED"/>
    <property type="match status" value="1"/>
</dbReference>
<proteinExistence type="inferred from homology"/>
<feature type="domain" description="Pirin C-terminal" evidence="6">
    <location>
        <begin position="171"/>
        <end position="268"/>
    </location>
</feature>
<keyword evidence="2" id="KW-0479">Metal-binding</keyword>
<gene>
    <name evidence="7" type="ORF">ACCAA_650015</name>
</gene>
<dbReference type="InterPro" id="IPR014710">
    <property type="entry name" value="RmlC-like_jellyroll"/>
</dbReference>
<feature type="binding site" evidence="2">
    <location>
        <position position="59"/>
    </location>
    <ligand>
        <name>Fe cation</name>
        <dbReference type="ChEBI" id="CHEBI:24875"/>
    </ligand>
</feature>
<accession>A0A1A8XV22</accession>
<sequence>MSPIVRIEARSADLGDGMLVRRALPNRQQRMVGAWCFLDHAGPVDFAPGHGMHVGAHPHTGLQTFTWLIEGEVRHRDSLGNEQIIRPGQVNLMTAGRGIAHTEDSVVDGQRLHAAQLWIALPPEAEDCAPNFAHYPDLPRWQEGGAQLTLLAGSYGEHTAPTRLYSPLFGLDITCDAATAVNLQQDPDFEYGLLPLAGEAAIGEEVLRTDEFAYLGRGQDRLPLNLAAGAKVLLIGGRPFDQPVLIWWNFVGFTKSAIAEAQSQWETGDPRFGPVGDGSAKRLAPPPLPWRA</sequence>
<dbReference type="InterPro" id="IPR003829">
    <property type="entry name" value="Pirin_N_dom"/>
</dbReference>
<dbReference type="PIRSF" id="PIRSF006232">
    <property type="entry name" value="Pirin"/>
    <property type="match status" value="1"/>
</dbReference>
<comment type="similarity">
    <text evidence="1 3">Belongs to the pirin family.</text>
</comment>
<dbReference type="InterPro" id="IPR011051">
    <property type="entry name" value="RmlC_Cupin_sf"/>
</dbReference>
<evidence type="ECO:0000313" key="8">
    <source>
        <dbReference type="Proteomes" id="UP000199169"/>
    </source>
</evidence>
<reference evidence="7 8" key="1">
    <citation type="submission" date="2016-06" db="EMBL/GenBank/DDBJ databases">
        <authorList>
            <person name="Kjaerup R.B."/>
            <person name="Dalgaard T.S."/>
            <person name="Juul-Madsen H.R."/>
        </authorList>
    </citation>
    <scope>NUCLEOTIDE SEQUENCE [LARGE SCALE GENOMIC DNA]</scope>
    <source>
        <strain evidence="7">3</strain>
    </source>
</reference>
<name>A0A1A8XV22_9PROT</name>
<evidence type="ECO:0000256" key="3">
    <source>
        <dbReference type="RuleBase" id="RU003457"/>
    </source>
</evidence>
<dbReference type="Pfam" id="PF02678">
    <property type="entry name" value="Pirin"/>
    <property type="match status" value="1"/>
</dbReference>
<dbReference type="InterPro" id="IPR008778">
    <property type="entry name" value="Pirin_C_dom"/>
</dbReference>